<feature type="compositionally biased region" description="Low complexity" evidence="1">
    <location>
        <begin position="29"/>
        <end position="38"/>
    </location>
</feature>
<evidence type="ECO:0000256" key="1">
    <source>
        <dbReference type="SAM" id="MobiDB-lite"/>
    </source>
</evidence>
<dbReference type="EMBL" id="OU963870">
    <property type="protein sequence ID" value="CAH0396135.1"/>
    <property type="molecule type" value="Genomic_DNA"/>
</dbReference>
<keyword evidence="3" id="KW-1185">Reference proteome</keyword>
<evidence type="ECO:0000313" key="3">
    <source>
        <dbReference type="Proteomes" id="UP001152759"/>
    </source>
</evidence>
<feature type="region of interest" description="Disordered" evidence="1">
    <location>
        <begin position="1"/>
        <end position="44"/>
    </location>
</feature>
<dbReference type="Proteomes" id="UP001152759">
    <property type="component" value="Chromosome 9"/>
</dbReference>
<evidence type="ECO:0000313" key="2">
    <source>
        <dbReference type="EMBL" id="CAH0396135.1"/>
    </source>
</evidence>
<organism evidence="2 3">
    <name type="scientific">Bemisia tabaci</name>
    <name type="common">Sweetpotato whitefly</name>
    <name type="synonym">Aleurodes tabaci</name>
    <dbReference type="NCBI Taxonomy" id="7038"/>
    <lineage>
        <taxon>Eukaryota</taxon>
        <taxon>Metazoa</taxon>
        <taxon>Ecdysozoa</taxon>
        <taxon>Arthropoda</taxon>
        <taxon>Hexapoda</taxon>
        <taxon>Insecta</taxon>
        <taxon>Pterygota</taxon>
        <taxon>Neoptera</taxon>
        <taxon>Paraneoptera</taxon>
        <taxon>Hemiptera</taxon>
        <taxon>Sternorrhyncha</taxon>
        <taxon>Aleyrodoidea</taxon>
        <taxon>Aleyrodidae</taxon>
        <taxon>Aleyrodinae</taxon>
        <taxon>Bemisia</taxon>
    </lineage>
</organism>
<gene>
    <name evidence="2" type="ORF">BEMITA_LOCUS14240</name>
</gene>
<proteinExistence type="predicted"/>
<feature type="compositionally biased region" description="Basic residues" evidence="1">
    <location>
        <begin position="12"/>
        <end position="28"/>
    </location>
</feature>
<accession>A0A9P0AMR9</accession>
<name>A0A9P0AMR9_BEMTA</name>
<reference evidence="2" key="1">
    <citation type="submission" date="2021-12" db="EMBL/GenBank/DDBJ databases">
        <authorList>
            <person name="King R."/>
        </authorList>
    </citation>
    <scope>NUCLEOTIDE SEQUENCE</scope>
</reference>
<dbReference type="AlphaFoldDB" id="A0A9P0AMR9"/>
<sequence length="117" mass="12501">MKAKLAMGAGVKKTKKRGSGGKKPRTGKNKSSSSGNGKAKAELPRVIPLPKTGGFLQYLYPLLTGLGEVGSAASTGKELLQKIQKLKSGGVVKRKMKLAPFKKGWGLYLRPYEPKNC</sequence>
<protein>
    <submittedName>
        <fullName evidence="2">Uncharacterized protein</fullName>
    </submittedName>
</protein>